<proteinExistence type="predicted"/>
<keyword evidence="2" id="KW-1185">Reference proteome</keyword>
<dbReference type="RefSeq" id="WP_284274608.1">
    <property type="nucleotide sequence ID" value="NZ_BSOW01000045.1"/>
</dbReference>
<gene>
    <name evidence="1" type="ORF">GCM10007857_80300</name>
</gene>
<protein>
    <submittedName>
        <fullName evidence="1">Uncharacterized protein</fullName>
    </submittedName>
</protein>
<accession>A0ABQ6BGS7</accession>
<dbReference type="Proteomes" id="UP001156905">
    <property type="component" value="Unassembled WGS sequence"/>
</dbReference>
<evidence type="ECO:0000313" key="1">
    <source>
        <dbReference type="EMBL" id="GLR91313.1"/>
    </source>
</evidence>
<reference evidence="2" key="1">
    <citation type="journal article" date="2019" name="Int. J. Syst. Evol. Microbiol.">
        <title>The Global Catalogue of Microorganisms (GCM) 10K type strain sequencing project: providing services to taxonomists for standard genome sequencing and annotation.</title>
        <authorList>
            <consortium name="The Broad Institute Genomics Platform"/>
            <consortium name="The Broad Institute Genome Sequencing Center for Infectious Disease"/>
            <person name="Wu L."/>
            <person name="Ma J."/>
        </authorList>
    </citation>
    <scope>NUCLEOTIDE SEQUENCE [LARGE SCALE GENOMIC DNA]</scope>
    <source>
        <strain evidence="2">NBRC 102520</strain>
    </source>
</reference>
<evidence type="ECO:0000313" key="2">
    <source>
        <dbReference type="Proteomes" id="UP001156905"/>
    </source>
</evidence>
<dbReference type="EMBL" id="BSOW01000045">
    <property type="protein sequence ID" value="GLR91313.1"/>
    <property type="molecule type" value="Genomic_DNA"/>
</dbReference>
<sequence length="228" mass="24803">MHDRYFIFIESQTASVKDVAVRGALTKVSTLHRDILATTTNVRANADLSAQGKTKESRSFLTKRAHELIRANATVQRLTARLDEKRAKIQLPAIDKTDAAGAALRSQVRDRLNGKTAKEIRALVPTMSLLYLQAILEAPELVGAADRETVDAVRNGAIEIVHPGKTTELDAERNSVRLLASATAALSDAARDLAAMPNIHALDAFLNETVPDQRHILAEVERETALAA</sequence>
<comment type="caution">
    <text evidence="1">The sequence shown here is derived from an EMBL/GenBank/DDBJ whole genome shotgun (WGS) entry which is preliminary data.</text>
</comment>
<organism evidence="1 2">
    <name type="scientific">Bradyrhizobium iriomotense</name>
    <dbReference type="NCBI Taxonomy" id="441950"/>
    <lineage>
        <taxon>Bacteria</taxon>
        <taxon>Pseudomonadati</taxon>
        <taxon>Pseudomonadota</taxon>
        <taxon>Alphaproteobacteria</taxon>
        <taxon>Hyphomicrobiales</taxon>
        <taxon>Nitrobacteraceae</taxon>
        <taxon>Bradyrhizobium</taxon>
    </lineage>
</organism>
<name>A0ABQ6BGS7_9BRAD</name>